<keyword evidence="1" id="KW-0343">GTPase activation</keyword>
<feature type="region of interest" description="Disordered" evidence="2">
    <location>
        <begin position="97"/>
        <end position="134"/>
    </location>
</feature>
<dbReference type="SMART" id="SM00324">
    <property type="entry name" value="RhoGAP"/>
    <property type="match status" value="1"/>
</dbReference>
<dbReference type="SUPFAM" id="SSF103657">
    <property type="entry name" value="BAR/IMD domain-like"/>
    <property type="match status" value="1"/>
</dbReference>
<evidence type="ECO:0000313" key="5">
    <source>
        <dbReference type="Proteomes" id="UP000738325"/>
    </source>
</evidence>
<dbReference type="CDD" id="cd00159">
    <property type="entry name" value="RhoGAP"/>
    <property type="match status" value="1"/>
</dbReference>
<feature type="region of interest" description="Disordered" evidence="2">
    <location>
        <begin position="636"/>
        <end position="687"/>
    </location>
</feature>
<feature type="compositionally biased region" description="Polar residues" evidence="2">
    <location>
        <begin position="793"/>
        <end position="815"/>
    </location>
</feature>
<feature type="domain" description="Rho-GAP" evidence="3">
    <location>
        <begin position="374"/>
        <end position="564"/>
    </location>
</feature>
<dbReference type="AlphaFoldDB" id="A0A9P6RY91"/>
<dbReference type="InterPro" id="IPR027267">
    <property type="entry name" value="AH/BAR_dom_sf"/>
</dbReference>
<evidence type="ECO:0000313" key="4">
    <source>
        <dbReference type="EMBL" id="KAG0329214.1"/>
    </source>
</evidence>
<feature type="compositionally biased region" description="Low complexity" evidence="2">
    <location>
        <begin position="824"/>
        <end position="858"/>
    </location>
</feature>
<protein>
    <recommendedName>
        <fullName evidence="3">Rho-GAP domain-containing protein</fullName>
    </recommendedName>
</protein>
<accession>A0A9P6RY91</accession>
<dbReference type="Pfam" id="PF00620">
    <property type="entry name" value="RhoGAP"/>
    <property type="match status" value="1"/>
</dbReference>
<evidence type="ECO:0000259" key="3">
    <source>
        <dbReference type="PROSITE" id="PS50238"/>
    </source>
</evidence>
<reference evidence="4" key="1">
    <citation type="journal article" date="2020" name="Fungal Divers.">
        <title>Resolving the Mortierellaceae phylogeny through synthesis of multi-gene phylogenetics and phylogenomics.</title>
        <authorList>
            <person name="Vandepol N."/>
            <person name="Liber J."/>
            <person name="Desiro A."/>
            <person name="Na H."/>
            <person name="Kennedy M."/>
            <person name="Barry K."/>
            <person name="Grigoriev I.V."/>
            <person name="Miller A.N."/>
            <person name="O'Donnell K."/>
            <person name="Stajich J.E."/>
            <person name="Bonito G."/>
        </authorList>
    </citation>
    <scope>NUCLEOTIDE SEQUENCE</scope>
    <source>
        <strain evidence="4">REB-010B</strain>
    </source>
</reference>
<proteinExistence type="predicted"/>
<gene>
    <name evidence="4" type="ORF">BGZ99_003104</name>
</gene>
<dbReference type="EMBL" id="JAAAIP010000020">
    <property type="protein sequence ID" value="KAG0329214.1"/>
    <property type="molecule type" value="Genomic_DNA"/>
</dbReference>
<dbReference type="GO" id="GO:0005096">
    <property type="term" value="F:GTPase activator activity"/>
    <property type="evidence" value="ECO:0007669"/>
    <property type="project" value="UniProtKB-KW"/>
</dbReference>
<name>A0A9P6RY91_9FUNG</name>
<dbReference type="PROSITE" id="PS50238">
    <property type="entry name" value="RHOGAP"/>
    <property type="match status" value="1"/>
</dbReference>
<feature type="compositionally biased region" description="Polar residues" evidence="2">
    <location>
        <begin position="585"/>
        <end position="599"/>
    </location>
</feature>
<feature type="compositionally biased region" description="Polar residues" evidence="2">
    <location>
        <begin position="669"/>
        <end position="679"/>
    </location>
</feature>
<dbReference type="InterPro" id="IPR050729">
    <property type="entry name" value="Rho-GAP"/>
</dbReference>
<dbReference type="SUPFAM" id="SSF48350">
    <property type="entry name" value="GTPase activation domain, GAP"/>
    <property type="match status" value="1"/>
</dbReference>
<organism evidence="4 5">
    <name type="scientific">Dissophora globulifera</name>
    <dbReference type="NCBI Taxonomy" id="979702"/>
    <lineage>
        <taxon>Eukaryota</taxon>
        <taxon>Fungi</taxon>
        <taxon>Fungi incertae sedis</taxon>
        <taxon>Mucoromycota</taxon>
        <taxon>Mortierellomycotina</taxon>
        <taxon>Mortierellomycetes</taxon>
        <taxon>Mortierellales</taxon>
        <taxon>Mortierellaceae</taxon>
        <taxon>Dissophora</taxon>
    </lineage>
</organism>
<dbReference type="GO" id="GO:0005737">
    <property type="term" value="C:cytoplasm"/>
    <property type="evidence" value="ECO:0007669"/>
    <property type="project" value="TreeGrafter"/>
</dbReference>
<feature type="region of interest" description="Disordered" evidence="2">
    <location>
        <begin position="753"/>
        <end position="858"/>
    </location>
</feature>
<evidence type="ECO:0000256" key="1">
    <source>
        <dbReference type="ARBA" id="ARBA00022468"/>
    </source>
</evidence>
<evidence type="ECO:0000256" key="2">
    <source>
        <dbReference type="SAM" id="MobiDB-lite"/>
    </source>
</evidence>
<feature type="compositionally biased region" description="Polar residues" evidence="2">
    <location>
        <begin position="113"/>
        <end position="126"/>
    </location>
</feature>
<dbReference type="PANTHER" id="PTHR23176">
    <property type="entry name" value="RHO/RAC/CDC GTPASE-ACTIVATING PROTEIN"/>
    <property type="match status" value="1"/>
</dbReference>
<feature type="region of interest" description="Disordered" evidence="2">
    <location>
        <begin position="568"/>
        <end position="599"/>
    </location>
</feature>
<comment type="caution">
    <text evidence="4">The sequence shown here is derived from an EMBL/GenBank/DDBJ whole genome shotgun (WGS) entry which is preliminary data.</text>
</comment>
<dbReference type="PANTHER" id="PTHR23176:SF134">
    <property type="entry name" value="RHO-TYPE GTPASE-ACTIVATING PROTEIN"/>
    <property type="match status" value="1"/>
</dbReference>
<feature type="region of interest" description="Disordered" evidence="2">
    <location>
        <begin position="882"/>
        <end position="955"/>
    </location>
</feature>
<dbReference type="Gene3D" id="1.10.555.10">
    <property type="entry name" value="Rho GTPase activation protein"/>
    <property type="match status" value="1"/>
</dbReference>
<dbReference type="Gene3D" id="1.20.1270.60">
    <property type="entry name" value="Arfaptin homology (AH) domain/BAR domain"/>
    <property type="match status" value="1"/>
</dbReference>
<sequence length="955" mass="105842">MTSRHSRVLSDGDREGPAPVPGGLTRATPIMPQLAMPTMTKEAKESKEQAQAWDTSLNRIFQAMHGEDTAKYLAYFKTRLEIEETYVRSLEKLVTSVKGGTKNPGFNNRDGALNSNVNNPSGEKTQGNGGSVDPEEIPTTLHMAYDVLLETTTQLYNRRRPFLKLLKNMTGALTSLKEAHEKQRKSQKETVKPVFQLYAETRLSTVPKFKRAYEQRCREVEQVLAIEDSDHLPVRERLKNLTSSTGAAGRLVKCKRDMEDADNEYKTAVQTLEVYRMQRERYFDGSFQTMQNMVKERGAKCRQCLEAYVVGERDLISGAKEGIDHLSVAVDCIKPAGDMEQISLSFTKDINSHPKPVLYENYYQKILPEGVFGTSLPDYVRKYRHPIPLVMIKCIEAVDRAGLRREGIYRVSGRHAQIMNLKKQFDVNEEAVDLTDPAYSEDSASIASLLKVYLRELPEPLFPFSLNERIAYSATPDTNMRLYELKGRLKRLPDCNIDTLQFLIQHLRRIHEHVDYNKMTLDNLSMIFTPAIFHDFNTAVSAGQQGQPGSDSVAASLSFASQTTAVSASGASSPGLNMAPWSDPKAQQQTGVAASSPQHQFPPYAHQNLSSGFNNSGPPSPMGMPDTQPGYMSTPYPGGSNNGTPAVGSKAKPGPITASNAGTVPGTVGPSQTSQSASPTVPHFTPPTNTVSAAASWSNDLVLADLILNSDTIFNVLPKLPARTDSMLVSEDRALAASMANIGIGNGNNAGTYMPSGPFDNSRKSSGTSAHGGVPSSPTEGTTALRPRIDSLGPNSSGRAISAHNGSVAMNSPTHVQGRDTMDQQYQFQQQQQQQQQPQYQQPYQQQPYQQQQQQQQPYQQQQQPYQQQQQHWQQQQQQQYQEQQQQPYQQQQQQQQYQMPPFVYGESGVGGWQAGRTNSPPASSSVQSRGGPTRSRSNHDLLQPQQQPQQQHEL</sequence>
<dbReference type="OrthoDB" id="79452at2759"/>
<feature type="compositionally biased region" description="Low complexity" evidence="2">
    <location>
        <begin position="944"/>
        <end position="955"/>
    </location>
</feature>
<keyword evidence="5" id="KW-1185">Reference proteome</keyword>
<dbReference type="InterPro" id="IPR000198">
    <property type="entry name" value="RhoGAP_dom"/>
</dbReference>
<dbReference type="Proteomes" id="UP000738325">
    <property type="component" value="Unassembled WGS sequence"/>
</dbReference>
<feature type="compositionally biased region" description="Polar residues" evidence="2">
    <location>
        <begin position="916"/>
        <end position="931"/>
    </location>
</feature>
<dbReference type="InterPro" id="IPR008936">
    <property type="entry name" value="Rho_GTPase_activation_prot"/>
</dbReference>
<dbReference type="GO" id="GO:0007165">
    <property type="term" value="P:signal transduction"/>
    <property type="evidence" value="ECO:0007669"/>
    <property type="project" value="InterPro"/>
</dbReference>
<feature type="region of interest" description="Disordered" evidence="2">
    <location>
        <begin position="1"/>
        <end position="31"/>
    </location>
</feature>
<feature type="compositionally biased region" description="Low complexity" evidence="2">
    <location>
        <begin position="882"/>
        <end position="899"/>
    </location>
</feature>